<dbReference type="EMBL" id="GBRH01281888">
    <property type="protein sequence ID" value="JAD16007.1"/>
    <property type="molecule type" value="Transcribed_RNA"/>
</dbReference>
<dbReference type="AlphaFoldDB" id="A0A0A8XWC3"/>
<name>A0A0A8XWC3_ARUDO</name>
<accession>A0A0A8XWC3</accession>
<reference evidence="1" key="1">
    <citation type="submission" date="2014-09" db="EMBL/GenBank/DDBJ databases">
        <authorList>
            <person name="Magalhaes I.L.F."/>
            <person name="Oliveira U."/>
            <person name="Santos F.R."/>
            <person name="Vidigal T.H.D.A."/>
            <person name="Brescovit A.D."/>
            <person name="Santos A.J."/>
        </authorList>
    </citation>
    <scope>NUCLEOTIDE SEQUENCE</scope>
    <source>
        <tissue evidence="1">Shoot tissue taken approximately 20 cm above the soil surface</tissue>
    </source>
</reference>
<organism evidence="1">
    <name type="scientific">Arundo donax</name>
    <name type="common">Giant reed</name>
    <name type="synonym">Donax arundinaceus</name>
    <dbReference type="NCBI Taxonomy" id="35708"/>
    <lineage>
        <taxon>Eukaryota</taxon>
        <taxon>Viridiplantae</taxon>
        <taxon>Streptophyta</taxon>
        <taxon>Embryophyta</taxon>
        <taxon>Tracheophyta</taxon>
        <taxon>Spermatophyta</taxon>
        <taxon>Magnoliopsida</taxon>
        <taxon>Liliopsida</taxon>
        <taxon>Poales</taxon>
        <taxon>Poaceae</taxon>
        <taxon>PACMAD clade</taxon>
        <taxon>Arundinoideae</taxon>
        <taxon>Arundineae</taxon>
        <taxon>Arundo</taxon>
    </lineage>
</organism>
<proteinExistence type="predicted"/>
<sequence length="55" mass="6521">MDDVVFQEWWRQAQRQVPKPLRKGFNSLVILVAWTLWKLRNRCVRRSAAKGRPGA</sequence>
<evidence type="ECO:0000313" key="1">
    <source>
        <dbReference type="EMBL" id="JAD16007.1"/>
    </source>
</evidence>
<protein>
    <submittedName>
        <fullName evidence="1">Uncharacterized protein</fullName>
    </submittedName>
</protein>
<reference evidence="1" key="2">
    <citation type="journal article" date="2015" name="Data Brief">
        <title>Shoot transcriptome of the giant reed, Arundo donax.</title>
        <authorList>
            <person name="Barrero R.A."/>
            <person name="Guerrero F.D."/>
            <person name="Moolhuijzen P."/>
            <person name="Goolsby J.A."/>
            <person name="Tidwell J."/>
            <person name="Bellgard S.E."/>
            <person name="Bellgard M.I."/>
        </authorList>
    </citation>
    <scope>NUCLEOTIDE SEQUENCE</scope>
    <source>
        <tissue evidence="1">Shoot tissue taken approximately 20 cm above the soil surface</tissue>
    </source>
</reference>